<evidence type="ECO:0000256" key="4">
    <source>
        <dbReference type="PIRSR" id="PIRSR000193-1"/>
    </source>
</evidence>
<name>A0A419W782_9BACT</name>
<evidence type="ECO:0000256" key="2">
    <source>
        <dbReference type="ARBA" id="ARBA00022857"/>
    </source>
</evidence>
<accession>A0A419W782</accession>
<dbReference type="PANTHER" id="PTHR11645:SF0">
    <property type="entry name" value="PYRROLINE-5-CARBOXYLATE REDUCTASE 3"/>
    <property type="match status" value="1"/>
</dbReference>
<reference evidence="6 7" key="1">
    <citation type="submission" date="2018-09" db="EMBL/GenBank/DDBJ databases">
        <title>Genomic Encyclopedia of Archaeal and Bacterial Type Strains, Phase II (KMG-II): from individual species to whole genera.</title>
        <authorList>
            <person name="Goeker M."/>
        </authorList>
    </citation>
    <scope>NUCLEOTIDE SEQUENCE [LARGE SCALE GENOMIC DNA]</scope>
    <source>
        <strain evidence="6 7">DSM 27148</strain>
    </source>
</reference>
<organism evidence="6 7">
    <name type="scientific">Mangrovibacterium diazotrophicum</name>
    <dbReference type="NCBI Taxonomy" id="1261403"/>
    <lineage>
        <taxon>Bacteria</taxon>
        <taxon>Pseudomonadati</taxon>
        <taxon>Bacteroidota</taxon>
        <taxon>Bacteroidia</taxon>
        <taxon>Marinilabiliales</taxon>
        <taxon>Prolixibacteraceae</taxon>
        <taxon>Mangrovibacterium</taxon>
    </lineage>
</organism>
<proteinExistence type="inferred from homology"/>
<protein>
    <submittedName>
        <fullName evidence="6">Pyrroline-5-carboxylate reductase</fullName>
    </submittedName>
</protein>
<comment type="similarity">
    <text evidence="1">Belongs to the pyrroline-5-carboxylate reductase family.</text>
</comment>
<evidence type="ECO:0000256" key="3">
    <source>
        <dbReference type="ARBA" id="ARBA00023002"/>
    </source>
</evidence>
<dbReference type="PIRSF" id="PIRSF000193">
    <property type="entry name" value="Pyrrol-5-carb_rd"/>
    <property type="match status" value="1"/>
</dbReference>
<dbReference type="InterPro" id="IPR036291">
    <property type="entry name" value="NAD(P)-bd_dom_sf"/>
</dbReference>
<dbReference type="GO" id="GO:0004735">
    <property type="term" value="F:pyrroline-5-carboxylate reductase activity"/>
    <property type="evidence" value="ECO:0007669"/>
    <property type="project" value="InterPro"/>
</dbReference>
<dbReference type="EMBL" id="RAPN01000001">
    <property type="protein sequence ID" value="RKD91318.1"/>
    <property type="molecule type" value="Genomic_DNA"/>
</dbReference>
<feature type="binding site" evidence="4">
    <location>
        <position position="37"/>
    </location>
    <ligand>
        <name>NADP(+)</name>
        <dbReference type="ChEBI" id="CHEBI:58349"/>
    </ligand>
</feature>
<dbReference type="Gene3D" id="3.40.50.720">
    <property type="entry name" value="NAD(P)-binding Rossmann-like Domain"/>
    <property type="match status" value="1"/>
</dbReference>
<dbReference type="PANTHER" id="PTHR11645">
    <property type="entry name" value="PYRROLINE-5-CARBOXYLATE REDUCTASE"/>
    <property type="match status" value="1"/>
</dbReference>
<dbReference type="InterPro" id="IPR000304">
    <property type="entry name" value="Pyrroline-COOH_reductase"/>
</dbReference>
<dbReference type="Pfam" id="PF03807">
    <property type="entry name" value="F420_oxidored"/>
    <property type="match status" value="1"/>
</dbReference>
<dbReference type="AlphaFoldDB" id="A0A419W782"/>
<gene>
    <name evidence="6" type="ORF">BC643_1671</name>
</gene>
<feature type="binding site" evidence="4">
    <location>
        <begin position="70"/>
        <end position="73"/>
    </location>
    <ligand>
        <name>NADP(+)</name>
        <dbReference type="ChEBI" id="CHEBI:58349"/>
    </ligand>
</feature>
<dbReference type="OrthoDB" id="9805754at2"/>
<dbReference type="SUPFAM" id="SSF51735">
    <property type="entry name" value="NAD(P)-binding Rossmann-fold domains"/>
    <property type="match status" value="1"/>
</dbReference>
<evidence type="ECO:0000259" key="5">
    <source>
        <dbReference type="Pfam" id="PF03807"/>
    </source>
</evidence>
<keyword evidence="3" id="KW-0560">Oxidoreductase</keyword>
<evidence type="ECO:0000256" key="1">
    <source>
        <dbReference type="ARBA" id="ARBA00005525"/>
    </source>
</evidence>
<keyword evidence="2 4" id="KW-0521">NADP</keyword>
<evidence type="ECO:0000313" key="6">
    <source>
        <dbReference type="EMBL" id="RKD91318.1"/>
    </source>
</evidence>
<evidence type="ECO:0000313" key="7">
    <source>
        <dbReference type="Proteomes" id="UP000283387"/>
    </source>
</evidence>
<comment type="caution">
    <text evidence="6">The sequence shown here is derived from an EMBL/GenBank/DDBJ whole genome shotgun (WGS) entry which is preliminary data.</text>
</comment>
<sequence>MKSVSMGFIGAGRITRIFLQAFSNRSISLKNITVCDTSELVLHELQNQFPEICVTRHPQDCTKQDIIFLALHPPHVMGALESIRMIVNTSKCIVSLAPKISMAKMSELLSTLNLARMIPNATSFINSGFNPICFHPDFEETKKEELLDLFSALGKTFETDEQKLESYALVSAMLPTYFWFQWNELQVIAQQLGLSEDETNRALHETIAAANDLYFDSGLTSKEVIDLIPVKPIAENEDYIKNCLREKIIALFEKIKA</sequence>
<dbReference type="GO" id="GO:0055129">
    <property type="term" value="P:L-proline biosynthetic process"/>
    <property type="evidence" value="ECO:0007669"/>
    <property type="project" value="TreeGrafter"/>
</dbReference>
<feature type="domain" description="Pyrroline-5-carboxylate reductase catalytic N-terminal" evidence="5">
    <location>
        <begin position="6"/>
        <end position="97"/>
    </location>
</feature>
<dbReference type="RefSeq" id="WP_120272632.1">
    <property type="nucleotide sequence ID" value="NZ_RAPN01000001.1"/>
</dbReference>
<dbReference type="Proteomes" id="UP000283387">
    <property type="component" value="Unassembled WGS sequence"/>
</dbReference>
<keyword evidence="7" id="KW-1185">Reference proteome</keyword>
<dbReference type="InterPro" id="IPR028939">
    <property type="entry name" value="P5C_Rdtase_cat_N"/>
</dbReference>